<feature type="region of interest" description="Disordered" evidence="1">
    <location>
        <begin position="856"/>
        <end position="939"/>
    </location>
</feature>
<dbReference type="CDD" id="cd04497">
    <property type="entry name" value="hPOT1_OB1_like"/>
    <property type="match status" value="1"/>
</dbReference>
<feature type="region of interest" description="Disordered" evidence="1">
    <location>
        <begin position="603"/>
        <end position="842"/>
    </location>
</feature>
<dbReference type="Proteomes" id="UP001149163">
    <property type="component" value="Unassembled WGS sequence"/>
</dbReference>
<feature type="compositionally biased region" description="Basic and acidic residues" evidence="1">
    <location>
        <begin position="609"/>
        <end position="622"/>
    </location>
</feature>
<dbReference type="SUPFAM" id="SSF50249">
    <property type="entry name" value="Nucleic acid-binding proteins"/>
    <property type="match status" value="1"/>
</dbReference>
<feature type="compositionally biased region" description="Pro residues" evidence="1">
    <location>
        <begin position="203"/>
        <end position="213"/>
    </location>
</feature>
<dbReference type="InterPro" id="IPR012340">
    <property type="entry name" value="NA-bd_OB-fold"/>
</dbReference>
<feature type="compositionally biased region" description="Basic and acidic residues" evidence="1">
    <location>
        <begin position="549"/>
        <end position="564"/>
    </location>
</feature>
<comment type="caution">
    <text evidence="3">The sequence shown here is derived from an EMBL/GenBank/DDBJ whole genome shotgun (WGS) entry which is preliminary data.</text>
</comment>
<organism evidence="3 4">
    <name type="scientific">Penicillium canariense</name>
    <dbReference type="NCBI Taxonomy" id="189055"/>
    <lineage>
        <taxon>Eukaryota</taxon>
        <taxon>Fungi</taxon>
        <taxon>Dikarya</taxon>
        <taxon>Ascomycota</taxon>
        <taxon>Pezizomycotina</taxon>
        <taxon>Eurotiomycetes</taxon>
        <taxon>Eurotiomycetidae</taxon>
        <taxon>Eurotiales</taxon>
        <taxon>Aspergillaceae</taxon>
        <taxon>Penicillium</taxon>
    </lineage>
</organism>
<dbReference type="EMBL" id="JAPQKN010000001">
    <property type="protein sequence ID" value="KAJ5176835.1"/>
    <property type="molecule type" value="Genomic_DNA"/>
</dbReference>
<dbReference type="Pfam" id="PF02765">
    <property type="entry name" value="POT1"/>
    <property type="match status" value="1"/>
</dbReference>
<feature type="region of interest" description="Disordered" evidence="1">
    <location>
        <begin position="313"/>
        <end position="346"/>
    </location>
</feature>
<feature type="region of interest" description="Disordered" evidence="1">
    <location>
        <begin position="986"/>
        <end position="1014"/>
    </location>
</feature>
<evidence type="ECO:0000256" key="1">
    <source>
        <dbReference type="SAM" id="MobiDB-lite"/>
    </source>
</evidence>
<feature type="compositionally biased region" description="Acidic residues" evidence="1">
    <location>
        <begin position="642"/>
        <end position="654"/>
    </location>
</feature>
<evidence type="ECO:0000313" key="3">
    <source>
        <dbReference type="EMBL" id="KAJ5176835.1"/>
    </source>
</evidence>
<feature type="compositionally biased region" description="Polar residues" evidence="1">
    <location>
        <begin position="1048"/>
        <end position="1062"/>
    </location>
</feature>
<sequence>MMQPPLISQLHRTRVFFSTPPRSMVYHQNPLYLDGLRRAHDREHVDVDCGKIGAVMDATDQSPALPTRPQLTKIPIAQLSPTLEQREGKCIYATVTLVWPYSSSTKSLSLLLAEPDFRLRRSNGQVKATFHGRVAEKVAGSHIGIGDTVRLSLSGSSFVANDAATQTYGRCVAWDMHFDTGVTLEIVRSSQSLPTVIIEQDLPSPPDNQPPSTPRLLSIDPDTASAPSQGSWGSPAFYHSARKSFGRAVDSAFDPFANEDGSIPGEGRKRPRYSLRRDEWRIVDEPGSPQEREETVDWMKALEDEMDIEADTQEPADAEPNNDTAVPDASDAVNQTNIDDPFEDQSPVFVKPSLDFSGGLFGRHTLQLEQNDTSAKLTGSGSQAPGGGAFNIPTDTPQLRPVPSPGLPIPSPLVSNQSSSQGYFSPFHAVPPVHDVHHAPAPSANAAFQARGFFGQISPGLHPQEAPALTGAVDSLREEEAISIPLSSVNHHQAPISLRENSILAAGAENVPGNLGQFDSPSFVNESHFVQTDTWMEKTEELNATASKQHTDGEPWTEEQKYPEEANGDGIDIGPGLETREHGKEVAQAINDPLVLQSMDLVEDESGDDASRDAATEGEGLHVPEITDISDRSRSGSYSNESDAEDEVLYDEDQETSHLSEDGSDEEQDQLEPEGEDEIAGTSGYEDSDAAELPPSQPEIIVLDSDSEDELVSEQPLVTPEHPIPQGQHSPLSSVHSENSNSPIDDDGEEWSVVNDDPEYDTMEDEMSADDEGGDEYGALGQDDRVHDGDKDDESSVDVLARDDYSDKHFTRNRSIEEDVQSEDHLDSDGDGEQGWGDGVEVEPKSVSVIELALHEDLPDHPNEEGFAKVEELPDWESQEGSKAALHGEGQTSGRSLEALISLDGVDDQDWPEFSDTAKTNDETPYGKDMQAQGEPSEPQEMAVVSETQGVDNGLSFISSGPTQMELAEQQLLTHDATQKVISVRRSAPDNVKSPESAVANEQTSPAGLDASSRPVFKAFDPSEQQDNADSTSVALPTAEATDAHDQPSGQRDGTEPMSTGKVSEYPKVVVGETPVPDRHAHGLRSKLSYFAPLATLVDHFNALVDTISIVYEVSPIAKATSGSRDYFMTIQLTDPSMAGTTLQARVFRRYKSAMPSVAEGNAILLRDFKVQSNHHSMMLVSTESSSWAVFDGSSPEAKITGPPVEYSSAERAFASGLRRWYSEDGADMVADNQLQASIGRDSHSPTPSSVAASDAGSMDGTPSVRGSRRFRRSRGRVTIHELRDGTRYTEVGSPSGKHGIHELRDGTVYANL</sequence>
<feature type="region of interest" description="Disordered" evidence="1">
    <location>
        <begin position="1238"/>
        <end position="1277"/>
    </location>
</feature>
<accession>A0A9W9IGK2</accession>
<feature type="region of interest" description="Disordered" evidence="1">
    <location>
        <begin position="1040"/>
        <end position="1067"/>
    </location>
</feature>
<feature type="compositionally biased region" description="Basic residues" evidence="1">
    <location>
        <begin position="1267"/>
        <end position="1277"/>
    </location>
</feature>
<dbReference type="GeneID" id="81424013"/>
<proteinExistence type="predicted"/>
<feature type="compositionally biased region" description="Basic and acidic residues" evidence="1">
    <location>
        <begin position="800"/>
        <end position="828"/>
    </location>
</feature>
<dbReference type="GO" id="GO:0000781">
    <property type="term" value="C:chromosome, telomeric region"/>
    <property type="evidence" value="ECO:0007669"/>
    <property type="project" value="InterPro"/>
</dbReference>
<feature type="compositionally biased region" description="Pro residues" evidence="1">
    <location>
        <begin position="400"/>
        <end position="411"/>
    </location>
</feature>
<feature type="compositionally biased region" description="Acidic residues" evidence="1">
    <location>
        <begin position="744"/>
        <end position="775"/>
    </location>
</feature>
<dbReference type="RefSeq" id="XP_056548443.1">
    <property type="nucleotide sequence ID" value="XM_056684837.1"/>
</dbReference>
<evidence type="ECO:0000259" key="2">
    <source>
        <dbReference type="SMART" id="SM00976"/>
    </source>
</evidence>
<keyword evidence="4" id="KW-1185">Reference proteome</keyword>
<evidence type="ECO:0000313" key="4">
    <source>
        <dbReference type="Proteomes" id="UP001149163"/>
    </source>
</evidence>
<reference evidence="3" key="2">
    <citation type="journal article" date="2023" name="IMA Fungus">
        <title>Comparative genomic study of the Penicillium genus elucidates a diverse pangenome and 15 lateral gene transfer events.</title>
        <authorList>
            <person name="Petersen C."/>
            <person name="Sorensen T."/>
            <person name="Nielsen M.R."/>
            <person name="Sondergaard T.E."/>
            <person name="Sorensen J.L."/>
            <person name="Fitzpatrick D.A."/>
            <person name="Frisvad J.C."/>
            <person name="Nielsen K.L."/>
        </authorList>
    </citation>
    <scope>NUCLEOTIDE SEQUENCE</scope>
    <source>
        <strain evidence="3">IBT 26290</strain>
    </source>
</reference>
<name>A0A9W9IGK2_9EURO</name>
<feature type="compositionally biased region" description="Acidic residues" evidence="1">
    <location>
        <begin position="662"/>
        <end position="679"/>
    </location>
</feature>
<feature type="compositionally biased region" description="Basic and acidic residues" evidence="1">
    <location>
        <begin position="856"/>
        <end position="872"/>
    </location>
</feature>
<feature type="region of interest" description="Disordered" evidence="1">
    <location>
        <begin position="544"/>
        <end position="578"/>
    </location>
</feature>
<feature type="region of interest" description="Disordered" evidence="1">
    <location>
        <begin position="375"/>
        <end position="420"/>
    </location>
</feature>
<feature type="domain" description="Telomeric single stranded DNA binding POT1/Cdc13" evidence="2">
    <location>
        <begin position="1091"/>
        <end position="1223"/>
    </location>
</feature>
<dbReference type="SMART" id="SM00976">
    <property type="entry name" value="Telo_bind"/>
    <property type="match status" value="1"/>
</dbReference>
<dbReference type="OrthoDB" id="5363079at2759"/>
<dbReference type="Gene3D" id="2.40.50.140">
    <property type="entry name" value="Nucleic acid-binding proteins"/>
    <property type="match status" value="1"/>
</dbReference>
<dbReference type="GO" id="GO:0003677">
    <property type="term" value="F:DNA binding"/>
    <property type="evidence" value="ECO:0007669"/>
    <property type="project" value="InterPro"/>
</dbReference>
<reference evidence="3" key="1">
    <citation type="submission" date="2022-11" db="EMBL/GenBank/DDBJ databases">
        <authorList>
            <person name="Petersen C."/>
        </authorList>
    </citation>
    <scope>NUCLEOTIDE SEQUENCE</scope>
    <source>
        <strain evidence="3">IBT 26290</strain>
    </source>
</reference>
<gene>
    <name evidence="3" type="ORF">N7482_002712</name>
</gene>
<feature type="region of interest" description="Disordered" evidence="1">
    <location>
        <begin position="199"/>
        <end position="233"/>
    </location>
</feature>
<dbReference type="GO" id="GO:0000723">
    <property type="term" value="P:telomere maintenance"/>
    <property type="evidence" value="ECO:0007669"/>
    <property type="project" value="InterPro"/>
</dbReference>
<protein>
    <recommendedName>
        <fullName evidence="2">Telomeric single stranded DNA binding POT1/Cdc13 domain-containing protein</fullName>
    </recommendedName>
</protein>
<feature type="compositionally biased region" description="Polar residues" evidence="1">
    <location>
        <begin position="727"/>
        <end position="743"/>
    </location>
</feature>
<dbReference type="InterPro" id="IPR011564">
    <property type="entry name" value="Telomer_end-bd_POT1/Cdc13"/>
</dbReference>